<sequence length="338" mass="37337">MRDPLDLLHVYPAEPGFVGQDETGEGVYDYTLPDGAVRAEGGDLMLRDASGASEERRDLNMLVSWAGHGDAGTLSEQLTDSLLSTLPHRQLASFDADSLFDYRTRRPQVTFSESRFSDYRGPHLDLYEVRDSQGQPFLLLTGDEPDFQWERVSEAVLELIDRLGVQLVVVVDSLGLPVPHTRPLGLTAHGNREDLIEGISTWAPTAQLEAGFGQVLEMRIDESGHDVVGYTIHVPHYLANGKYPQVAVAALEYSGAALELMLPTDELRESARLVDQDVSRQVEQNSEIQALVARLEKNFDEHAGTEQRSLLVKNDDAVPDAEELGAAAEAYLRNQSQD</sequence>
<evidence type="ECO:0000313" key="2">
    <source>
        <dbReference type="Proteomes" id="UP001519331"/>
    </source>
</evidence>
<dbReference type="Pfam" id="PF09754">
    <property type="entry name" value="PAC2"/>
    <property type="match status" value="1"/>
</dbReference>
<protein>
    <recommendedName>
        <fullName evidence="3">PAC2 family protein</fullName>
    </recommendedName>
</protein>
<organism evidence="1 2">
    <name type="scientific">Nesterenkonia lacusekhoensis</name>
    <dbReference type="NCBI Taxonomy" id="150832"/>
    <lineage>
        <taxon>Bacteria</taxon>
        <taxon>Bacillati</taxon>
        <taxon>Actinomycetota</taxon>
        <taxon>Actinomycetes</taxon>
        <taxon>Micrococcales</taxon>
        <taxon>Micrococcaceae</taxon>
        <taxon>Nesterenkonia</taxon>
    </lineage>
</organism>
<gene>
    <name evidence="1" type="ORF">JOF45_001081</name>
</gene>
<proteinExistence type="predicted"/>
<evidence type="ECO:0008006" key="3">
    <source>
        <dbReference type="Google" id="ProtNLM"/>
    </source>
</evidence>
<evidence type="ECO:0000313" key="1">
    <source>
        <dbReference type="EMBL" id="MBP2318062.1"/>
    </source>
</evidence>
<dbReference type="Gene3D" id="3.40.50.10900">
    <property type="entry name" value="PAC-like subunit"/>
    <property type="match status" value="1"/>
</dbReference>
<accession>A0ABS4T0T0</accession>
<comment type="caution">
    <text evidence="1">The sequence shown here is derived from an EMBL/GenBank/DDBJ whole genome shotgun (WGS) entry which is preliminary data.</text>
</comment>
<reference evidence="1 2" key="1">
    <citation type="submission" date="2021-03" db="EMBL/GenBank/DDBJ databases">
        <title>Sequencing the genomes of 1000 actinobacteria strains.</title>
        <authorList>
            <person name="Klenk H.-P."/>
        </authorList>
    </citation>
    <scope>NUCLEOTIDE SEQUENCE [LARGE SCALE GENOMIC DNA]</scope>
    <source>
        <strain evidence="1 2">DSM 12544</strain>
    </source>
</reference>
<dbReference type="EMBL" id="JAGINX010000001">
    <property type="protein sequence ID" value="MBP2318062.1"/>
    <property type="molecule type" value="Genomic_DNA"/>
</dbReference>
<name>A0ABS4T0T0_9MICC</name>
<dbReference type="InterPro" id="IPR019151">
    <property type="entry name" value="Proteasome_assmbl_chaperone_2"/>
</dbReference>
<dbReference type="Gene3D" id="1.10.287.100">
    <property type="match status" value="1"/>
</dbReference>
<keyword evidence="2" id="KW-1185">Reference proteome</keyword>
<dbReference type="InterPro" id="IPR038389">
    <property type="entry name" value="PSMG2_sf"/>
</dbReference>
<dbReference type="InterPro" id="IPR008492">
    <property type="entry name" value="Rv2714-like"/>
</dbReference>
<dbReference type="Proteomes" id="UP001519331">
    <property type="component" value="Unassembled WGS sequence"/>
</dbReference>
<dbReference type="PIRSF" id="PIRSF028754">
    <property type="entry name" value="UCP028754"/>
    <property type="match status" value="1"/>
</dbReference>
<dbReference type="SUPFAM" id="SSF159659">
    <property type="entry name" value="Cgl1923-like"/>
    <property type="match status" value="1"/>
</dbReference>
<dbReference type="RefSeq" id="WP_342591406.1">
    <property type="nucleotide sequence ID" value="NZ_JAGINX010000001.1"/>
</dbReference>